<feature type="compositionally biased region" description="Gly residues" evidence="1">
    <location>
        <begin position="92"/>
        <end position="117"/>
    </location>
</feature>
<organism evidence="2 3">
    <name type="scientific">Tuber magnatum</name>
    <name type="common">white Piedmont truffle</name>
    <dbReference type="NCBI Taxonomy" id="42249"/>
    <lineage>
        <taxon>Eukaryota</taxon>
        <taxon>Fungi</taxon>
        <taxon>Dikarya</taxon>
        <taxon>Ascomycota</taxon>
        <taxon>Pezizomycotina</taxon>
        <taxon>Pezizomycetes</taxon>
        <taxon>Pezizales</taxon>
        <taxon>Tuberaceae</taxon>
        <taxon>Tuber</taxon>
    </lineage>
</organism>
<keyword evidence="3" id="KW-1185">Reference proteome</keyword>
<evidence type="ECO:0000313" key="3">
    <source>
        <dbReference type="Proteomes" id="UP000246991"/>
    </source>
</evidence>
<feature type="compositionally biased region" description="Basic and acidic residues" evidence="1">
    <location>
        <begin position="134"/>
        <end position="145"/>
    </location>
</feature>
<sequence>MITLVGVLVGAVGALVVALLVAGTVWACRRRRDATANAADAEEGDGLLGEERPGLEGLGRRVSFWVYNAFVPGGSGVDTGAGGGAGGYGTMSGGGTGGYGSDGTRGSGGSSGGGGIGRVDSAESFGGGGLDGGFEERRRRVLERR</sequence>
<evidence type="ECO:0000256" key="1">
    <source>
        <dbReference type="SAM" id="MobiDB-lite"/>
    </source>
</evidence>
<dbReference type="AlphaFoldDB" id="A0A317SIF9"/>
<accession>A0A317SIF9</accession>
<comment type="caution">
    <text evidence="2">The sequence shown here is derived from an EMBL/GenBank/DDBJ whole genome shotgun (WGS) entry which is preliminary data.</text>
</comment>
<evidence type="ECO:0000313" key="2">
    <source>
        <dbReference type="EMBL" id="PWW74235.1"/>
    </source>
</evidence>
<proteinExistence type="predicted"/>
<protein>
    <submittedName>
        <fullName evidence="2">Uncharacterized protein</fullName>
    </submittedName>
</protein>
<dbReference type="EMBL" id="PYWC01000064">
    <property type="protein sequence ID" value="PWW74235.1"/>
    <property type="molecule type" value="Genomic_DNA"/>
</dbReference>
<dbReference type="Proteomes" id="UP000246991">
    <property type="component" value="Unassembled WGS sequence"/>
</dbReference>
<feature type="region of interest" description="Disordered" evidence="1">
    <location>
        <begin position="92"/>
        <end position="145"/>
    </location>
</feature>
<gene>
    <name evidence="2" type="ORF">C7212DRAFT_365193</name>
</gene>
<name>A0A317SIF9_9PEZI</name>
<reference evidence="2 3" key="1">
    <citation type="submission" date="2018-03" db="EMBL/GenBank/DDBJ databases">
        <title>Genomes of Pezizomycetes fungi and the evolution of truffles.</title>
        <authorList>
            <person name="Murat C."/>
            <person name="Payen T."/>
            <person name="Noel B."/>
            <person name="Kuo A."/>
            <person name="Martin F.M."/>
        </authorList>
    </citation>
    <scope>NUCLEOTIDE SEQUENCE [LARGE SCALE GENOMIC DNA]</scope>
    <source>
        <strain evidence="2">091103-1</strain>
    </source>
</reference>